<evidence type="ECO:0000256" key="2">
    <source>
        <dbReference type="ARBA" id="ARBA00022487"/>
    </source>
</evidence>
<sequence length="528" mass="56446">MPAGALANACVPSTFANISLAGAEILNVNAQLITNFSTTAPSAYRYTQPTRQLVNATFCNVTLSYTHPGQHDQIGVETWLPVDHWNNRFQAVGGGGFVAGRFFLSYGNMYGALADGYATSTTDAGLYPLGSQEASPWALVSPGNVNLYNLNNMASVSLNDQAIISKSVIKNFYGKLPDYSYWNGCSQGGRQGLMLAQRYPDAYDGIAVGAPAINWGEVSSYVQWPQQVMNEMNQYPFPCELDALTSAAISACDGLDGVEDGIIGEAVECINQFDPFSLVGTTIECDQTGSSIEITKAAALVANATWHGMVTKNGKSTWFGVLPGADLTGMSPSSNGRPGIAATNCTSESCVGAPSMLGLQWLQLFVAKDPAVNFTSLTRQQFDRLAHLSISTYNSIIGTSDPDLSSFRDAGGKLVSFHGIADNIIPVQGTEHYYNAVNATTGNVWDFYHYYEVPGLGHCFGGSGGQPTSLFEQLRAWVENGTVPESTPYIITDQTGATQNRILCPYPEKAVFDKACGDSTNAACFRCA</sequence>
<keyword evidence="6" id="KW-0106">Calcium</keyword>
<dbReference type="OrthoDB" id="3039123at2759"/>
<dbReference type="GO" id="GO:0030600">
    <property type="term" value="F:feruloyl esterase activity"/>
    <property type="evidence" value="ECO:0007669"/>
    <property type="project" value="UniProtKB-ARBA"/>
</dbReference>
<dbReference type="InterPro" id="IPR029058">
    <property type="entry name" value="AB_hydrolase_fold"/>
</dbReference>
<dbReference type="EMBL" id="GG698902">
    <property type="protein sequence ID" value="EEU43744.1"/>
    <property type="molecule type" value="Genomic_DNA"/>
</dbReference>
<accession>C7YX05</accession>
<dbReference type="GO" id="GO:0046872">
    <property type="term" value="F:metal ion binding"/>
    <property type="evidence" value="ECO:0007669"/>
    <property type="project" value="UniProtKB-KW"/>
</dbReference>
<evidence type="ECO:0000256" key="7">
    <source>
        <dbReference type="ARBA" id="ARBA00023157"/>
    </source>
</evidence>
<dbReference type="KEGG" id="nhe:NECHADRAFT_95049"/>
<keyword evidence="4" id="KW-0732">Signal</keyword>
<evidence type="ECO:0000256" key="1">
    <source>
        <dbReference type="ARBA" id="ARBA00006249"/>
    </source>
</evidence>
<evidence type="ECO:0000313" key="9">
    <source>
        <dbReference type="EMBL" id="EEU43744.1"/>
    </source>
</evidence>
<dbReference type="AlphaFoldDB" id="C7YX05"/>
<protein>
    <recommendedName>
        <fullName evidence="8">Carboxylic ester hydrolase</fullName>
        <ecNumber evidence="8">3.1.1.-</ecNumber>
    </recommendedName>
</protein>
<dbReference type="Gene3D" id="3.40.50.1820">
    <property type="entry name" value="alpha/beta hydrolase"/>
    <property type="match status" value="1"/>
</dbReference>
<dbReference type="Proteomes" id="UP000005206">
    <property type="component" value="Chromosome 7"/>
</dbReference>
<reference evidence="9 10" key="1">
    <citation type="journal article" date="2009" name="PLoS Genet.">
        <title>The genome of Nectria haematococca: contribution of supernumerary chromosomes to gene expansion.</title>
        <authorList>
            <person name="Coleman J.J."/>
            <person name="Rounsley S.D."/>
            <person name="Rodriguez-Carres M."/>
            <person name="Kuo A."/>
            <person name="Wasmann C.C."/>
            <person name="Grimwood J."/>
            <person name="Schmutz J."/>
            <person name="Taga M."/>
            <person name="White G.J."/>
            <person name="Zhou S."/>
            <person name="Schwartz D.C."/>
            <person name="Freitag M."/>
            <person name="Ma L.J."/>
            <person name="Danchin E.G."/>
            <person name="Henrissat B."/>
            <person name="Coutinho P.M."/>
            <person name="Nelson D.R."/>
            <person name="Straney D."/>
            <person name="Napoli C.A."/>
            <person name="Barker B.M."/>
            <person name="Gribskov M."/>
            <person name="Rep M."/>
            <person name="Kroken S."/>
            <person name="Molnar I."/>
            <person name="Rensing C."/>
            <person name="Kennell J.C."/>
            <person name="Zamora J."/>
            <person name="Farman M.L."/>
            <person name="Selker E.U."/>
            <person name="Salamov A."/>
            <person name="Shapiro H."/>
            <person name="Pangilinan J."/>
            <person name="Lindquist E."/>
            <person name="Lamers C."/>
            <person name="Grigoriev I.V."/>
            <person name="Geiser D.M."/>
            <person name="Covert S.F."/>
            <person name="Temporini E."/>
            <person name="Vanetten H.D."/>
        </authorList>
    </citation>
    <scope>NUCLEOTIDE SEQUENCE [LARGE SCALE GENOMIC DNA]</scope>
    <source>
        <strain evidence="10">ATCC MYA-4622 / CBS 123669 / FGSC 9596 / NRRL 45880 / 77-13-4</strain>
    </source>
</reference>
<dbReference type="eggNOG" id="ENOG502SH94">
    <property type="taxonomic scope" value="Eukaryota"/>
</dbReference>
<gene>
    <name evidence="9" type="ORF">NECHADRAFT_95049</name>
</gene>
<keyword evidence="7" id="KW-1015">Disulfide bond</keyword>
<dbReference type="GeneID" id="9666588"/>
<dbReference type="RefSeq" id="XP_003049457.1">
    <property type="nucleotide sequence ID" value="XM_003049411.1"/>
</dbReference>
<evidence type="ECO:0000313" key="10">
    <source>
        <dbReference type="Proteomes" id="UP000005206"/>
    </source>
</evidence>
<proteinExistence type="inferred from homology"/>
<dbReference type="InParanoid" id="C7YX05"/>
<evidence type="ECO:0000256" key="6">
    <source>
        <dbReference type="ARBA" id="ARBA00022837"/>
    </source>
</evidence>
<dbReference type="VEuPathDB" id="FungiDB:NECHADRAFT_95049"/>
<dbReference type="PANTHER" id="PTHR33938:SF13">
    <property type="entry name" value="CARBOXYLIC ESTER HYDROLASE"/>
    <property type="match status" value="1"/>
</dbReference>
<evidence type="ECO:0000256" key="5">
    <source>
        <dbReference type="ARBA" id="ARBA00022801"/>
    </source>
</evidence>
<dbReference type="OMA" id="AWNERIW"/>
<evidence type="ECO:0000256" key="3">
    <source>
        <dbReference type="ARBA" id="ARBA00022723"/>
    </source>
</evidence>
<dbReference type="InterPro" id="IPR011118">
    <property type="entry name" value="Tannase/feruloyl_esterase"/>
</dbReference>
<keyword evidence="10" id="KW-1185">Reference proteome</keyword>
<dbReference type="SUPFAM" id="SSF53474">
    <property type="entry name" value="alpha/beta-Hydrolases"/>
    <property type="match status" value="1"/>
</dbReference>
<dbReference type="Pfam" id="PF07519">
    <property type="entry name" value="Tannase"/>
    <property type="match status" value="1"/>
</dbReference>
<evidence type="ECO:0000256" key="4">
    <source>
        <dbReference type="ARBA" id="ARBA00022729"/>
    </source>
</evidence>
<dbReference type="HOGENOM" id="CLU_014819_3_2_1"/>
<keyword evidence="5 8" id="KW-0378">Hydrolase</keyword>
<evidence type="ECO:0000256" key="8">
    <source>
        <dbReference type="RuleBase" id="RU361238"/>
    </source>
</evidence>
<dbReference type="EC" id="3.1.1.-" evidence="8"/>
<dbReference type="PANTHER" id="PTHR33938">
    <property type="entry name" value="FERULOYL ESTERASE B-RELATED"/>
    <property type="match status" value="1"/>
</dbReference>
<comment type="similarity">
    <text evidence="1 8">Belongs to the tannase family.</text>
</comment>
<keyword evidence="2" id="KW-0719">Serine esterase</keyword>
<organism evidence="9 10">
    <name type="scientific">Fusarium vanettenii (strain ATCC MYA-4622 / CBS 123669 / FGSC 9596 / NRRL 45880 / 77-13-4)</name>
    <name type="common">Fusarium solani subsp. pisi</name>
    <dbReference type="NCBI Taxonomy" id="660122"/>
    <lineage>
        <taxon>Eukaryota</taxon>
        <taxon>Fungi</taxon>
        <taxon>Dikarya</taxon>
        <taxon>Ascomycota</taxon>
        <taxon>Pezizomycotina</taxon>
        <taxon>Sordariomycetes</taxon>
        <taxon>Hypocreomycetidae</taxon>
        <taxon>Hypocreales</taxon>
        <taxon>Nectriaceae</taxon>
        <taxon>Fusarium</taxon>
        <taxon>Fusarium solani species complex</taxon>
        <taxon>Fusarium vanettenii</taxon>
    </lineage>
</organism>
<keyword evidence="3" id="KW-0479">Metal-binding</keyword>
<name>C7YX05_FUSV7</name>